<protein>
    <submittedName>
        <fullName evidence="2">CoA transferase</fullName>
    </submittedName>
</protein>
<dbReference type="InterPro" id="IPR003673">
    <property type="entry name" value="CoA-Trfase_fam_III"/>
</dbReference>
<gene>
    <name evidence="2" type="ORF">H8E29_10525</name>
</gene>
<evidence type="ECO:0000313" key="2">
    <source>
        <dbReference type="EMBL" id="MBC8335692.1"/>
    </source>
</evidence>
<organism evidence="2 3">
    <name type="scientific">Candidatus Desulfolinea nitratireducens</name>
    <dbReference type="NCBI Taxonomy" id="2841698"/>
    <lineage>
        <taxon>Bacteria</taxon>
        <taxon>Bacillati</taxon>
        <taxon>Chloroflexota</taxon>
        <taxon>Anaerolineae</taxon>
        <taxon>Anaerolineales</taxon>
        <taxon>Anaerolineales incertae sedis</taxon>
        <taxon>Candidatus Desulfolinea</taxon>
    </lineage>
</organism>
<name>A0A8J6NM32_9CHLR</name>
<evidence type="ECO:0000313" key="3">
    <source>
        <dbReference type="Proteomes" id="UP000614469"/>
    </source>
</evidence>
<dbReference type="GO" id="GO:0008410">
    <property type="term" value="F:CoA-transferase activity"/>
    <property type="evidence" value="ECO:0007669"/>
    <property type="project" value="TreeGrafter"/>
</dbReference>
<dbReference type="Proteomes" id="UP000614469">
    <property type="component" value="Unassembled WGS sequence"/>
</dbReference>
<dbReference type="SUPFAM" id="SSF89796">
    <property type="entry name" value="CoA-transferase family III (CaiB/BaiF)"/>
    <property type="match status" value="1"/>
</dbReference>
<evidence type="ECO:0000256" key="1">
    <source>
        <dbReference type="ARBA" id="ARBA00022679"/>
    </source>
</evidence>
<dbReference type="AlphaFoldDB" id="A0A8J6NM32"/>
<keyword evidence="1 2" id="KW-0808">Transferase</keyword>
<dbReference type="Pfam" id="PF02515">
    <property type="entry name" value="CoA_transf_3"/>
    <property type="match status" value="1"/>
</dbReference>
<dbReference type="PANTHER" id="PTHR48207">
    <property type="entry name" value="SUCCINATE--HYDROXYMETHYLGLUTARATE COA-TRANSFERASE"/>
    <property type="match status" value="1"/>
</dbReference>
<reference evidence="2 3" key="1">
    <citation type="submission" date="2020-08" db="EMBL/GenBank/DDBJ databases">
        <title>Bridging the membrane lipid divide: bacteria of the FCB group superphylum have the potential to synthesize archaeal ether lipids.</title>
        <authorList>
            <person name="Villanueva L."/>
            <person name="Von Meijenfeldt F.A.B."/>
            <person name="Westbye A.B."/>
            <person name="Yadav S."/>
            <person name="Hopmans E.C."/>
            <person name="Dutilh B.E."/>
            <person name="Sinninghe Damste J.S."/>
        </authorList>
    </citation>
    <scope>NUCLEOTIDE SEQUENCE [LARGE SCALE GENOMIC DNA]</scope>
    <source>
        <strain evidence="2">NIOZ-UU36</strain>
    </source>
</reference>
<accession>A0A8J6NM32</accession>
<comment type="caution">
    <text evidence="2">The sequence shown here is derived from an EMBL/GenBank/DDBJ whole genome shotgun (WGS) entry which is preliminary data.</text>
</comment>
<dbReference type="InterPro" id="IPR044855">
    <property type="entry name" value="CoA-Trfase_III_dom3_sf"/>
</dbReference>
<dbReference type="EMBL" id="JACNJN010000119">
    <property type="protein sequence ID" value="MBC8335692.1"/>
    <property type="molecule type" value="Genomic_DNA"/>
</dbReference>
<proteinExistence type="predicted"/>
<dbReference type="Gene3D" id="3.30.1540.10">
    <property type="entry name" value="formyl-coa transferase, domain 3"/>
    <property type="match status" value="1"/>
</dbReference>
<dbReference type="Gene3D" id="3.40.50.10540">
    <property type="entry name" value="Crotonobetainyl-coa:carnitine coa-transferase, domain 1"/>
    <property type="match status" value="1"/>
</dbReference>
<dbReference type="PANTHER" id="PTHR48207:SF3">
    <property type="entry name" value="SUCCINATE--HYDROXYMETHYLGLUTARATE COA-TRANSFERASE"/>
    <property type="match status" value="1"/>
</dbReference>
<dbReference type="InterPro" id="IPR023606">
    <property type="entry name" value="CoA-Trfase_III_dom_1_sf"/>
</dbReference>
<dbReference type="InterPro" id="IPR050483">
    <property type="entry name" value="CoA-transferase_III_domain"/>
</dbReference>
<sequence length="402" mass="44242">MTFDAGMGASLRGLRVLDLTRNLAGPYCTMILGDMGADVIKVERPGYGDDTRSWSPPTWHGESTTFLSANRNKRSMAIDINAPEGVKIVQKLALQADILVESFRPGSLEKRGLGYEGLKEKNPGLIYCSISAYGNTGPLRNSPGYDPILQASTGIMDMTGEPDQPPVRLPIAVNDLGSGMWAVMGILSAVIRRQISGQGCLVETSLFETASWWMNYHITSNLATGETPVRCGTGTPWLAPYEVYPASDEGLLVCAGNDNLFQRFVEELEIPELAADERFATNPMRVKNRAELRRLIIDRFQTRTAVKWEEALRARSIPCSRIHSVADLVQEEQLQALGLLKAFPHPLIPELRLIDSPVSIDGTRASQEIPPPLLGEHTDAILAELGYEKKEVETLREKKVIA</sequence>